<evidence type="ECO:0000256" key="3">
    <source>
        <dbReference type="SAM" id="SignalP"/>
    </source>
</evidence>
<reference evidence="4" key="1">
    <citation type="thesis" date="2021" institute="BYU ScholarsArchive" country="Provo, UT, USA">
        <title>Applications of and Algorithms for Genome Assembly and Genomic Analyses with an Emphasis on Marine Teleosts.</title>
        <authorList>
            <person name="Pickett B.D."/>
        </authorList>
    </citation>
    <scope>NUCLEOTIDE SEQUENCE</scope>
    <source>
        <strain evidence="4">HI-2016</strain>
    </source>
</reference>
<evidence type="ECO:0000256" key="2">
    <source>
        <dbReference type="SAM" id="Phobius"/>
    </source>
</evidence>
<protein>
    <submittedName>
        <fullName evidence="4">Uncharacterized protein</fullName>
    </submittedName>
</protein>
<feature type="signal peptide" evidence="3">
    <location>
        <begin position="1"/>
        <end position="20"/>
    </location>
</feature>
<keyword evidence="2" id="KW-0472">Membrane</keyword>
<evidence type="ECO:0000313" key="5">
    <source>
        <dbReference type="Proteomes" id="UP000824540"/>
    </source>
</evidence>
<keyword evidence="3" id="KW-0732">Signal</keyword>
<keyword evidence="2" id="KW-0812">Transmembrane</keyword>
<feature type="region of interest" description="Disordered" evidence="1">
    <location>
        <begin position="133"/>
        <end position="167"/>
    </location>
</feature>
<evidence type="ECO:0000313" key="4">
    <source>
        <dbReference type="EMBL" id="KAG9342941.1"/>
    </source>
</evidence>
<sequence>MLVCVQFCAGLLVLLHLSRARVIHNNNEVFLQEQFAASFLSRSLLYNSWDLELVDQFWEKYTNSHEPTPWVDVSGLVAGILALLVSGLIATVLGCYCYKARNKSGRAPVRTPGHAGPAPEVIPLSGVGAPGLPSYSEALNRSGQHDCPPPPYSGGAPSEAPDPAADE</sequence>
<dbReference type="EMBL" id="JAFBMS010000025">
    <property type="protein sequence ID" value="KAG9342941.1"/>
    <property type="molecule type" value="Genomic_DNA"/>
</dbReference>
<evidence type="ECO:0000256" key="1">
    <source>
        <dbReference type="SAM" id="MobiDB-lite"/>
    </source>
</evidence>
<organism evidence="4 5">
    <name type="scientific">Albula glossodonta</name>
    <name type="common">roundjaw bonefish</name>
    <dbReference type="NCBI Taxonomy" id="121402"/>
    <lineage>
        <taxon>Eukaryota</taxon>
        <taxon>Metazoa</taxon>
        <taxon>Chordata</taxon>
        <taxon>Craniata</taxon>
        <taxon>Vertebrata</taxon>
        <taxon>Euteleostomi</taxon>
        <taxon>Actinopterygii</taxon>
        <taxon>Neopterygii</taxon>
        <taxon>Teleostei</taxon>
        <taxon>Albuliformes</taxon>
        <taxon>Albulidae</taxon>
        <taxon>Albula</taxon>
    </lineage>
</organism>
<dbReference type="AlphaFoldDB" id="A0A8T2NV02"/>
<dbReference type="Proteomes" id="UP000824540">
    <property type="component" value="Unassembled WGS sequence"/>
</dbReference>
<feature type="compositionally biased region" description="Low complexity" evidence="1">
    <location>
        <begin position="153"/>
        <end position="167"/>
    </location>
</feature>
<proteinExistence type="predicted"/>
<gene>
    <name evidence="4" type="ORF">JZ751_015157</name>
</gene>
<accession>A0A8T2NV02</accession>
<name>A0A8T2NV02_9TELE</name>
<feature type="transmembrane region" description="Helical" evidence="2">
    <location>
        <begin position="76"/>
        <end position="98"/>
    </location>
</feature>
<dbReference type="OrthoDB" id="9945709at2759"/>
<feature type="chain" id="PRO_5035739579" evidence="3">
    <location>
        <begin position="21"/>
        <end position="167"/>
    </location>
</feature>
<comment type="caution">
    <text evidence="4">The sequence shown here is derived from an EMBL/GenBank/DDBJ whole genome shotgun (WGS) entry which is preliminary data.</text>
</comment>
<keyword evidence="5" id="KW-1185">Reference proteome</keyword>
<keyword evidence="2" id="KW-1133">Transmembrane helix</keyword>